<organism evidence="1">
    <name type="scientific">marine sediment metagenome</name>
    <dbReference type="NCBI Taxonomy" id="412755"/>
    <lineage>
        <taxon>unclassified sequences</taxon>
        <taxon>metagenomes</taxon>
        <taxon>ecological metagenomes</taxon>
    </lineage>
</organism>
<sequence>MTTPGTITAGELRDLHLEADEYLAAIGNGERLHKGSPQGTTRKTGCLCNFWAYSVIALEIRDACEIKYSRLCRHCFPELPAATKT</sequence>
<dbReference type="AlphaFoldDB" id="A0A0F9LS71"/>
<reference evidence="1" key="1">
    <citation type="journal article" date="2015" name="Nature">
        <title>Complex archaea that bridge the gap between prokaryotes and eukaryotes.</title>
        <authorList>
            <person name="Spang A."/>
            <person name="Saw J.H."/>
            <person name="Jorgensen S.L."/>
            <person name="Zaremba-Niedzwiedzka K."/>
            <person name="Martijn J."/>
            <person name="Lind A.E."/>
            <person name="van Eijk R."/>
            <person name="Schleper C."/>
            <person name="Guy L."/>
            <person name="Ettema T.J."/>
        </authorList>
    </citation>
    <scope>NUCLEOTIDE SEQUENCE</scope>
</reference>
<gene>
    <name evidence="1" type="ORF">LCGC14_1473250</name>
</gene>
<proteinExistence type="predicted"/>
<name>A0A0F9LS71_9ZZZZ</name>
<comment type="caution">
    <text evidence="1">The sequence shown here is derived from an EMBL/GenBank/DDBJ whole genome shotgun (WGS) entry which is preliminary data.</text>
</comment>
<dbReference type="EMBL" id="LAZR01010384">
    <property type="protein sequence ID" value="KKM67225.1"/>
    <property type="molecule type" value="Genomic_DNA"/>
</dbReference>
<accession>A0A0F9LS71</accession>
<protein>
    <submittedName>
        <fullName evidence="1">Uncharacterized protein</fullName>
    </submittedName>
</protein>
<evidence type="ECO:0000313" key="1">
    <source>
        <dbReference type="EMBL" id="KKM67225.1"/>
    </source>
</evidence>